<evidence type="ECO:0000313" key="2">
    <source>
        <dbReference type="Proteomes" id="UP000807785"/>
    </source>
</evidence>
<gene>
    <name evidence="1" type="ORF">IPH26_18410</name>
</gene>
<reference evidence="1" key="1">
    <citation type="submission" date="2020-10" db="EMBL/GenBank/DDBJ databases">
        <title>Connecting structure to function with the recovery of over 1000 high-quality activated sludge metagenome-assembled genomes encoding full-length rRNA genes using long-read sequencing.</title>
        <authorList>
            <person name="Singleton C.M."/>
            <person name="Petriglieri F."/>
            <person name="Kristensen J.M."/>
            <person name="Kirkegaard R.H."/>
            <person name="Michaelsen T.Y."/>
            <person name="Andersen M.H."/>
            <person name="Karst S.M."/>
            <person name="Dueholm M.S."/>
            <person name="Nielsen P.H."/>
            <person name="Albertsen M."/>
        </authorList>
    </citation>
    <scope>NUCLEOTIDE SEQUENCE</scope>
    <source>
        <strain evidence="1">Bjer_18-Q3-R1-45_BAT3C.347</strain>
    </source>
</reference>
<name>A0A9D7HNI0_9PROT</name>
<organism evidence="1 2">
    <name type="scientific">Candidatus Methylophosphatis roskildensis</name>
    <dbReference type="NCBI Taxonomy" id="2899263"/>
    <lineage>
        <taxon>Bacteria</taxon>
        <taxon>Pseudomonadati</taxon>
        <taxon>Pseudomonadota</taxon>
        <taxon>Betaproteobacteria</taxon>
        <taxon>Nitrosomonadales</taxon>
        <taxon>Sterolibacteriaceae</taxon>
        <taxon>Candidatus Methylophosphatis</taxon>
    </lineage>
</organism>
<protein>
    <recommendedName>
        <fullName evidence="3">PIN domain-containing protein</fullName>
    </recommendedName>
</protein>
<dbReference type="EMBL" id="JADJEV010000005">
    <property type="protein sequence ID" value="MBK6974813.1"/>
    <property type="molecule type" value="Genomic_DNA"/>
</dbReference>
<sequence length="45" mass="5109">MLWATVREGGVATLLSEDFQHGQDIEGVRIINPFKLQDLDETFFA</sequence>
<evidence type="ECO:0008006" key="3">
    <source>
        <dbReference type="Google" id="ProtNLM"/>
    </source>
</evidence>
<dbReference type="Proteomes" id="UP000807785">
    <property type="component" value="Unassembled WGS sequence"/>
</dbReference>
<evidence type="ECO:0000313" key="1">
    <source>
        <dbReference type="EMBL" id="MBK6974813.1"/>
    </source>
</evidence>
<accession>A0A9D7HNI0</accession>
<proteinExistence type="predicted"/>
<comment type="caution">
    <text evidence="1">The sequence shown here is derived from an EMBL/GenBank/DDBJ whole genome shotgun (WGS) entry which is preliminary data.</text>
</comment>
<dbReference type="AlphaFoldDB" id="A0A9D7HNI0"/>